<dbReference type="RefSeq" id="WP_078978191.1">
    <property type="nucleotide sequence ID" value="NZ_MWQN01000001.1"/>
</dbReference>
<name>A0A1T3P479_9ACTN</name>
<dbReference type="InterPro" id="IPR017871">
    <property type="entry name" value="ABC_transporter-like_CS"/>
</dbReference>
<evidence type="ECO:0000313" key="10">
    <source>
        <dbReference type="Proteomes" id="UP000190037"/>
    </source>
</evidence>
<dbReference type="OrthoDB" id="4310860at2"/>
<dbReference type="GO" id="GO:0016887">
    <property type="term" value="F:ATP hydrolysis activity"/>
    <property type="evidence" value="ECO:0007669"/>
    <property type="project" value="InterPro"/>
</dbReference>
<keyword evidence="2" id="KW-1003">Cell membrane</keyword>
<dbReference type="PANTHER" id="PTHR42788">
    <property type="entry name" value="TAURINE IMPORT ATP-BINDING PROTEIN-RELATED"/>
    <property type="match status" value="1"/>
</dbReference>
<gene>
    <name evidence="9" type="ORF">B4N89_25810</name>
</gene>
<dbReference type="AlphaFoldDB" id="A0A1T3P479"/>
<evidence type="ECO:0000259" key="8">
    <source>
        <dbReference type="PROSITE" id="PS50893"/>
    </source>
</evidence>
<evidence type="ECO:0000256" key="3">
    <source>
        <dbReference type="ARBA" id="ARBA00022741"/>
    </source>
</evidence>
<evidence type="ECO:0000256" key="1">
    <source>
        <dbReference type="ARBA" id="ARBA00022448"/>
    </source>
</evidence>
<dbReference type="Proteomes" id="UP000190037">
    <property type="component" value="Unassembled WGS sequence"/>
</dbReference>
<dbReference type="PROSITE" id="PS50893">
    <property type="entry name" value="ABC_TRANSPORTER_2"/>
    <property type="match status" value="1"/>
</dbReference>
<dbReference type="EMBL" id="MWQN01000001">
    <property type="protein sequence ID" value="OPC83896.1"/>
    <property type="molecule type" value="Genomic_DNA"/>
</dbReference>
<dbReference type="SMART" id="SM00382">
    <property type="entry name" value="AAA"/>
    <property type="match status" value="1"/>
</dbReference>
<keyword evidence="3" id="KW-0547">Nucleotide-binding</keyword>
<feature type="domain" description="ABC transporter" evidence="8">
    <location>
        <begin position="7"/>
        <end position="222"/>
    </location>
</feature>
<comment type="caution">
    <text evidence="9">The sequence shown here is derived from an EMBL/GenBank/DDBJ whole genome shotgun (WGS) entry which is preliminary data.</text>
</comment>
<keyword evidence="4 9" id="KW-0067">ATP-binding</keyword>
<evidence type="ECO:0000313" key="9">
    <source>
        <dbReference type="EMBL" id="OPC83896.1"/>
    </source>
</evidence>
<dbReference type="InterPro" id="IPR003439">
    <property type="entry name" value="ABC_transporter-like_ATP-bd"/>
</dbReference>
<dbReference type="PANTHER" id="PTHR42788:SF17">
    <property type="entry name" value="ALIPHATIC SULFONATES IMPORT ATP-BINDING PROTEIN SSUB"/>
    <property type="match status" value="1"/>
</dbReference>
<sequence>MSTETAVHLSGLRRVFGTRAVLDGVDLDIARGEFVALLGASGTGKTTLLRILGALDPHDGGTVLVPEARTIVFQEPRLVPSKRVLANVVVGLPRGRATREIGLRALTEVGLEGHASAWPATLSGGEAQRVALARALVREPELLLLDEPFAALDALTRMRMQDLVGELCRVHRPAVLLVTHDVEEAIRLADRVAVLRDGQLITDEIVTVDRPRDPTDPAFAALRRRLLADLGVRVADGAAEVSASPTVPAAARTAPTAAPTAGSTASPTTSVTVPSTSGVI</sequence>
<dbReference type="InterPro" id="IPR027417">
    <property type="entry name" value="P-loop_NTPase"/>
</dbReference>
<dbReference type="STRING" id="159449.B4N89_25810"/>
<keyword evidence="10" id="KW-1185">Reference proteome</keyword>
<evidence type="ECO:0000256" key="6">
    <source>
        <dbReference type="ARBA" id="ARBA00023136"/>
    </source>
</evidence>
<keyword evidence="6" id="KW-0472">Membrane</keyword>
<proteinExistence type="predicted"/>
<protein>
    <submittedName>
        <fullName evidence="9">Sulfonate ABC transporter ATP-binding protein</fullName>
    </submittedName>
</protein>
<keyword evidence="1" id="KW-0813">Transport</keyword>
<evidence type="ECO:0000256" key="2">
    <source>
        <dbReference type="ARBA" id="ARBA00022475"/>
    </source>
</evidence>
<dbReference type="Gene3D" id="3.40.50.300">
    <property type="entry name" value="P-loop containing nucleotide triphosphate hydrolases"/>
    <property type="match status" value="1"/>
</dbReference>
<feature type="region of interest" description="Disordered" evidence="7">
    <location>
        <begin position="243"/>
        <end position="280"/>
    </location>
</feature>
<dbReference type="PROSITE" id="PS00211">
    <property type="entry name" value="ABC_TRANSPORTER_1"/>
    <property type="match status" value="1"/>
</dbReference>
<evidence type="ECO:0000256" key="5">
    <source>
        <dbReference type="ARBA" id="ARBA00022967"/>
    </source>
</evidence>
<dbReference type="SUPFAM" id="SSF52540">
    <property type="entry name" value="P-loop containing nucleoside triphosphate hydrolases"/>
    <property type="match status" value="1"/>
</dbReference>
<keyword evidence="5" id="KW-1278">Translocase</keyword>
<dbReference type="eggNOG" id="COG1116">
    <property type="taxonomic scope" value="Bacteria"/>
</dbReference>
<dbReference type="InterPro" id="IPR003593">
    <property type="entry name" value="AAA+_ATPase"/>
</dbReference>
<organism evidence="9 10">
    <name type="scientific">Embleya scabrispora</name>
    <dbReference type="NCBI Taxonomy" id="159449"/>
    <lineage>
        <taxon>Bacteria</taxon>
        <taxon>Bacillati</taxon>
        <taxon>Actinomycetota</taxon>
        <taxon>Actinomycetes</taxon>
        <taxon>Kitasatosporales</taxon>
        <taxon>Streptomycetaceae</taxon>
        <taxon>Embleya</taxon>
    </lineage>
</organism>
<evidence type="ECO:0000256" key="4">
    <source>
        <dbReference type="ARBA" id="ARBA00022840"/>
    </source>
</evidence>
<accession>A0A1T3P479</accession>
<dbReference type="GO" id="GO:0005524">
    <property type="term" value="F:ATP binding"/>
    <property type="evidence" value="ECO:0007669"/>
    <property type="project" value="UniProtKB-KW"/>
</dbReference>
<reference evidence="9 10" key="1">
    <citation type="submission" date="2017-03" db="EMBL/GenBank/DDBJ databases">
        <title>Draft genome sequence of Streptomyces scabrisporus NF3, endophyte isolated from Amphipterygium adstringens.</title>
        <authorList>
            <person name="Vazquez M."/>
            <person name="Ceapa C.D."/>
            <person name="Rodriguez Luna D."/>
            <person name="Sanchez Esquivel S."/>
        </authorList>
    </citation>
    <scope>NUCLEOTIDE SEQUENCE [LARGE SCALE GENOMIC DNA]</scope>
    <source>
        <strain evidence="9 10">NF3</strain>
    </source>
</reference>
<dbReference type="InterPro" id="IPR050166">
    <property type="entry name" value="ABC_transporter_ATP-bind"/>
</dbReference>
<evidence type="ECO:0000256" key="7">
    <source>
        <dbReference type="SAM" id="MobiDB-lite"/>
    </source>
</evidence>
<dbReference type="Pfam" id="PF00005">
    <property type="entry name" value="ABC_tran"/>
    <property type="match status" value="1"/>
</dbReference>